<dbReference type="PROSITE" id="PS51186">
    <property type="entry name" value="GNAT"/>
    <property type="match status" value="1"/>
</dbReference>
<accession>A0ABM8YH93</accession>
<keyword evidence="3" id="KW-1185">Reference proteome</keyword>
<gene>
    <name evidence="2" type="ORF">BACCIP111883_00022</name>
</gene>
<dbReference type="InterPro" id="IPR016181">
    <property type="entry name" value="Acyl_CoA_acyltransferase"/>
</dbReference>
<dbReference type="InterPro" id="IPR013653">
    <property type="entry name" value="GCN5-like_dom"/>
</dbReference>
<feature type="domain" description="N-acetyltransferase" evidence="1">
    <location>
        <begin position="132"/>
        <end position="267"/>
    </location>
</feature>
<dbReference type="Proteomes" id="UP000789833">
    <property type="component" value="Unassembled WGS sequence"/>
</dbReference>
<evidence type="ECO:0000313" key="2">
    <source>
        <dbReference type="EMBL" id="CAG9619255.1"/>
    </source>
</evidence>
<dbReference type="Gene3D" id="3.40.630.30">
    <property type="match status" value="1"/>
</dbReference>
<name>A0ABM8YH93_9BACI</name>
<protein>
    <recommendedName>
        <fullName evidence="1">N-acetyltransferase domain-containing protein</fullName>
    </recommendedName>
</protein>
<comment type="caution">
    <text evidence="2">The sequence shown here is derived from an EMBL/GenBank/DDBJ whole genome shotgun (WGS) entry which is preliminary data.</text>
</comment>
<dbReference type="Pfam" id="PF08445">
    <property type="entry name" value="FR47"/>
    <property type="match status" value="1"/>
</dbReference>
<dbReference type="EMBL" id="CAKJTJ010000001">
    <property type="protein sequence ID" value="CAG9619255.1"/>
    <property type="molecule type" value="Genomic_DNA"/>
</dbReference>
<dbReference type="SUPFAM" id="SSF55729">
    <property type="entry name" value="Acyl-CoA N-acyltransferases (Nat)"/>
    <property type="match status" value="1"/>
</dbReference>
<sequence length="267" mass="30001">MFMEFEKGDLLFANGSNFSKDEVVYNLIHRIVETEGTVCLTNSGRDLVFAQTPDHNGWIWLSDDILNQGTLNELVEHLGDRDIPGITGRVEVANLFADYYAKLRNKQWNTHMWMEAYECPEVIPVHGVLGNLLLAKLDHVEKVASFLAGFMKDAYGEHVEPSSQLSGAERMIRSGNVYLWEAAGEIVSMANIAHRSPRHGRINGVFTPEIFRKQGYASALVANVSSVILEERLTPMLYADLKNPAANKIYQDIGFKEKGKIADIRFV</sequence>
<proteinExistence type="predicted"/>
<evidence type="ECO:0000313" key="3">
    <source>
        <dbReference type="Proteomes" id="UP000789833"/>
    </source>
</evidence>
<dbReference type="RefSeq" id="WP_230499208.1">
    <property type="nucleotide sequence ID" value="NZ_CAKJTJ010000001.1"/>
</dbReference>
<organism evidence="2 3">
    <name type="scientific">Sutcliffiella rhizosphaerae</name>
    <dbReference type="NCBI Taxonomy" id="2880967"/>
    <lineage>
        <taxon>Bacteria</taxon>
        <taxon>Bacillati</taxon>
        <taxon>Bacillota</taxon>
        <taxon>Bacilli</taxon>
        <taxon>Bacillales</taxon>
        <taxon>Bacillaceae</taxon>
        <taxon>Sutcliffiella</taxon>
    </lineage>
</organism>
<dbReference type="InterPro" id="IPR000182">
    <property type="entry name" value="GNAT_dom"/>
</dbReference>
<reference evidence="2 3" key="1">
    <citation type="submission" date="2021-10" db="EMBL/GenBank/DDBJ databases">
        <authorList>
            <person name="Criscuolo A."/>
        </authorList>
    </citation>
    <scope>NUCLEOTIDE SEQUENCE [LARGE SCALE GENOMIC DNA]</scope>
    <source>
        <strain evidence="3">CIP 111883</strain>
    </source>
</reference>
<evidence type="ECO:0000259" key="1">
    <source>
        <dbReference type="PROSITE" id="PS51186"/>
    </source>
</evidence>